<evidence type="ECO:0000313" key="2">
    <source>
        <dbReference type="Proteomes" id="UP000001362"/>
    </source>
</evidence>
<reference evidence="1 2" key="1">
    <citation type="journal article" date="2008" name="BMC Genomics">
        <title>Acidithiobacillus ferrooxidans metabolism: from genome sequence to industrial applications.</title>
        <authorList>
            <person name="Valdes J."/>
            <person name="Pedroso I."/>
            <person name="Quatrini R."/>
            <person name="Dodson R.J."/>
            <person name="Tettelin H."/>
            <person name="Blake R.II."/>
            <person name="Eisen J.A."/>
            <person name="Holmes D.S."/>
        </authorList>
    </citation>
    <scope>NUCLEOTIDE SEQUENCE [LARGE SCALE GENOMIC DNA]</scope>
    <source>
        <strain evidence="2">ATCC 23270 / DSM 14882 / CIP 104768 / NCIMB 8455</strain>
    </source>
</reference>
<evidence type="ECO:0000313" key="1">
    <source>
        <dbReference type="EMBL" id="ACK77999.1"/>
    </source>
</evidence>
<dbReference type="GeneID" id="65280462"/>
<dbReference type="HOGENOM" id="CLU_2393142_0_0_6"/>
<name>B7J8M6_ACIF2</name>
<dbReference type="EMBL" id="CP001219">
    <property type="protein sequence ID" value="ACK77999.1"/>
    <property type="molecule type" value="Genomic_DNA"/>
</dbReference>
<gene>
    <name evidence="1" type="ordered locus">AFE_1176</name>
</gene>
<accession>B7J8M6</accession>
<proteinExistence type="predicted"/>
<organism evidence="1 2">
    <name type="scientific">Acidithiobacillus ferrooxidans (strain ATCC 23270 / DSM 14882 / CIP 104768 / NCIMB 8455)</name>
    <name type="common">Ferrobacillus ferrooxidans (strain ATCC 23270)</name>
    <dbReference type="NCBI Taxonomy" id="243159"/>
    <lineage>
        <taxon>Bacteria</taxon>
        <taxon>Pseudomonadati</taxon>
        <taxon>Pseudomonadota</taxon>
        <taxon>Acidithiobacillia</taxon>
        <taxon>Acidithiobacillales</taxon>
        <taxon>Acidithiobacillaceae</taxon>
        <taxon>Acidithiobacillus</taxon>
    </lineage>
</organism>
<dbReference type="PaxDb" id="243159-AFE_1176"/>
<dbReference type="eggNOG" id="ENOG502ZTCF">
    <property type="taxonomic scope" value="Bacteria"/>
</dbReference>
<dbReference type="KEGG" id="afr:AFE_1176"/>
<dbReference type="Proteomes" id="UP000001362">
    <property type="component" value="Chromosome"/>
</dbReference>
<sequence>MNTIKDMVKDGKKVRFTHFKENTLWYETECGFSFPVPVEDTGTATFLPEDKAMLFMRYIRKHIAFLEDAKTEQDKIGAAVDMDALFADVRTSK</sequence>
<keyword evidence="2" id="KW-1185">Reference proteome</keyword>
<dbReference type="AlphaFoldDB" id="B7J8M6"/>
<dbReference type="RefSeq" id="WP_012606866.1">
    <property type="nucleotide sequence ID" value="NC_011761.1"/>
</dbReference>
<protein>
    <submittedName>
        <fullName evidence="1">Uncharacterized protein</fullName>
    </submittedName>
</protein>